<dbReference type="Ensembl" id="ENSAPET00000032232.1">
    <property type="protein sequence ID" value="ENSAPEP00000031400.1"/>
    <property type="gene ID" value="ENSAPEG00000022286.1"/>
</dbReference>
<keyword evidence="6" id="KW-0472">Membrane</keyword>
<sequence length="705" mass="77282">MSTAHARNSKGEKKAGIRRHFLSLHLTCLKQCCGGGGGISLVGALSSIEVLADSKMLDFFTIFSKGGIVLWCFQGAGVTESFTGPVNALIRSVILQERSGNNSFTHEALSLKYKLDNEFELIFVVGFQKILTLTYVDKFIDDVQLHFRDRYKNELEQKGALKLLNNSFEFENDFKMLLREAEDSSKARSPAPMRSFKQSEKSQKTVKSMIETKGGDKGKEQGGKKNKNTKKEAPAVEPAKVDQGKASSSGQKMAENGNQGLTADEIMQKKREEFFRKRMVGPTEKPSKSPKPQKPREKQMRVWDMGGNSTKDLDYSERNGDGSTNGGEQNQEAQIDLGMQPSSMKGDLLSVDYESSEGEEMEDEDEEVVVSETSKTSSKKGGGFGGMFGMLKGLVGSKSLSQEDMEPVLEKMRDHLIAKNVAADIASQLCDSVAKKLEGKVMGTFTTVASTVKQALQDSLVQILQPKRRVDILRDVMEAQSQRRPFVITFCGVNGVGKSTNLAKISYWLIENGFTVLIAACDTFRAGAVEQLRTHQRRLNSLHPPEKHGGRPVVQLYEKGYGKDAAGIAMEAIAYARNQAFDVVLVDTAGRMQDNAPLMTALAKLIAVNMPDLVLFVGEALVGNEAVDQLVKFNQALADHSMSDKPRLIDGIVLTKFDTIDDKVGAAISMTYITGQPIVFVGTGQTYNDLRSLNARAVVSALMKA</sequence>
<dbReference type="Pfam" id="PF04086">
    <property type="entry name" value="SRP-alpha_N"/>
    <property type="match status" value="1"/>
</dbReference>
<dbReference type="InterPro" id="IPR027417">
    <property type="entry name" value="P-loop_NTPase"/>
</dbReference>
<evidence type="ECO:0000313" key="11">
    <source>
        <dbReference type="Proteomes" id="UP000265080"/>
    </source>
</evidence>
<dbReference type="PROSITE" id="PS00300">
    <property type="entry name" value="SRP54"/>
    <property type="match status" value="1"/>
</dbReference>
<dbReference type="InterPro" id="IPR000897">
    <property type="entry name" value="SRP54_GTPase_dom"/>
</dbReference>
<evidence type="ECO:0000259" key="9">
    <source>
        <dbReference type="PROSITE" id="PS00300"/>
    </source>
</evidence>
<evidence type="ECO:0000256" key="5">
    <source>
        <dbReference type="ARBA" id="ARBA00023134"/>
    </source>
</evidence>
<dbReference type="SMART" id="SM00382">
    <property type="entry name" value="AAA"/>
    <property type="match status" value="1"/>
</dbReference>
<dbReference type="GO" id="GO:0005785">
    <property type="term" value="C:signal recognition particle receptor complex"/>
    <property type="evidence" value="ECO:0007669"/>
    <property type="project" value="InterPro"/>
</dbReference>
<reference evidence="10" key="3">
    <citation type="submission" date="2025-09" db="UniProtKB">
        <authorList>
            <consortium name="Ensembl"/>
        </authorList>
    </citation>
    <scope>IDENTIFICATION</scope>
</reference>
<dbReference type="GeneTree" id="ENSGT00550000074936"/>
<feature type="region of interest" description="Disordered" evidence="8">
    <location>
        <begin position="183"/>
        <end position="329"/>
    </location>
</feature>
<dbReference type="PANTHER" id="PTHR43134:SF1">
    <property type="entry name" value="SIGNAL RECOGNITION PARTICLE RECEPTOR SUBUNIT ALPHA"/>
    <property type="match status" value="1"/>
</dbReference>
<dbReference type="InterPro" id="IPR003593">
    <property type="entry name" value="AAA+_ATPase"/>
</dbReference>
<dbReference type="InterPro" id="IPR011012">
    <property type="entry name" value="Longin-like_dom_sf"/>
</dbReference>
<dbReference type="SUPFAM" id="SSF47364">
    <property type="entry name" value="Domain of the SRP/SRP receptor G-proteins"/>
    <property type="match status" value="1"/>
</dbReference>
<dbReference type="InterPro" id="IPR042101">
    <property type="entry name" value="SRP54_N_sf"/>
</dbReference>
<keyword evidence="3" id="KW-0547">Nucleotide-binding</keyword>
<evidence type="ECO:0000256" key="4">
    <source>
        <dbReference type="ARBA" id="ARBA00022824"/>
    </source>
</evidence>
<evidence type="ECO:0000256" key="2">
    <source>
        <dbReference type="ARBA" id="ARBA00008531"/>
    </source>
</evidence>
<dbReference type="Gene3D" id="3.30.450.60">
    <property type="match status" value="1"/>
</dbReference>
<organism evidence="10 11">
    <name type="scientific">Amphiprion percula</name>
    <name type="common">Orange clownfish</name>
    <name type="synonym">Lutjanus percula</name>
    <dbReference type="NCBI Taxonomy" id="161767"/>
    <lineage>
        <taxon>Eukaryota</taxon>
        <taxon>Metazoa</taxon>
        <taxon>Chordata</taxon>
        <taxon>Craniata</taxon>
        <taxon>Vertebrata</taxon>
        <taxon>Euteleostomi</taxon>
        <taxon>Actinopterygii</taxon>
        <taxon>Neopterygii</taxon>
        <taxon>Teleostei</taxon>
        <taxon>Neoteleostei</taxon>
        <taxon>Acanthomorphata</taxon>
        <taxon>Ovalentaria</taxon>
        <taxon>Pomacentridae</taxon>
        <taxon>Amphiprion</taxon>
    </lineage>
</organism>
<dbReference type="InterPro" id="IPR007222">
    <property type="entry name" value="Sig_recog_particle_rcpt_asu_N"/>
</dbReference>
<feature type="region of interest" description="Disordered" evidence="8">
    <location>
        <begin position="353"/>
        <end position="381"/>
    </location>
</feature>
<dbReference type="FunFam" id="1.20.120.140:FF:000004">
    <property type="entry name" value="Signal recognition particle receptor subunit alpha"/>
    <property type="match status" value="1"/>
</dbReference>
<dbReference type="FunFam" id="3.40.50.300:FF:000188">
    <property type="entry name" value="signal recognition particle receptor subunit alpha"/>
    <property type="match status" value="1"/>
</dbReference>
<proteinExistence type="inferred from homology"/>
<dbReference type="CDD" id="cd14826">
    <property type="entry name" value="SR_alpha_SRX"/>
    <property type="match status" value="1"/>
</dbReference>
<dbReference type="SUPFAM" id="SSF52540">
    <property type="entry name" value="P-loop containing nucleoside triphosphate hydrolases"/>
    <property type="match status" value="1"/>
</dbReference>
<keyword evidence="5" id="KW-0342">GTP-binding</keyword>
<dbReference type="InterPro" id="IPR013822">
    <property type="entry name" value="Signal_recog_particl_SRP54_hlx"/>
</dbReference>
<dbReference type="GO" id="GO:0006614">
    <property type="term" value="P:SRP-dependent cotranslational protein targeting to membrane"/>
    <property type="evidence" value="ECO:0007669"/>
    <property type="project" value="InterPro"/>
</dbReference>
<dbReference type="SMART" id="SM00963">
    <property type="entry name" value="SRP54_N"/>
    <property type="match status" value="1"/>
</dbReference>
<dbReference type="CDD" id="cd17876">
    <property type="entry name" value="SRalpha_C"/>
    <property type="match status" value="1"/>
</dbReference>
<feature type="compositionally biased region" description="Basic and acidic residues" evidence="8">
    <location>
        <begin position="311"/>
        <end position="320"/>
    </location>
</feature>
<dbReference type="FunFam" id="3.30.450.60:FF:000024">
    <property type="entry name" value="signal recognition particle receptor subunit alpha isoform X2"/>
    <property type="match status" value="1"/>
</dbReference>
<keyword evidence="7" id="KW-0675">Receptor</keyword>
<feature type="compositionally biased region" description="Basic and acidic residues" evidence="8">
    <location>
        <begin position="213"/>
        <end position="243"/>
    </location>
</feature>
<dbReference type="GO" id="GO:0005525">
    <property type="term" value="F:GTP binding"/>
    <property type="evidence" value="ECO:0007669"/>
    <property type="project" value="UniProtKB-KW"/>
</dbReference>
<keyword evidence="4" id="KW-0256">Endoplasmic reticulum</keyword>
<reference evidence="10 11" key="1">
    <citation type="submission" date="2018-03" db="EMBL/GenBank/DDBJ databases">
        <title>Finding Nemo's genes: A chromosome-scale reference assembly of the genome of the orange clownfish Amphiprion percula.</title>
        <authorList>
            <person name="Lehmann R."/>
        </authorList>
    </citation>
    <scope>NUCLEOTIDE SEQUENCE</scope>
</reference>
<dbReference type="GO" id="GO:0003924">
    <property type="term" value="F:GTPase activity"/>
    <property type="evidence" value="ECO:0007669"/>
    <property type="project" value="InterPro"/>
</dbReference>
<evidence type="ECO:0000313" key="10">
    <source>
        <dbReference type="Ensembl" id="ENSAPEP00000031400.1"/>
    </source>
</evidence>
<dbReference type="Pfam" id="PF02881">
    <property type="entry name" value="SRP54_N"/>
    <property type="match status" value="1"/>
</dbReference>
<dbReference type="SUPFAM" id="SSF64356">
    <property type="entry name" value="SNARE-like"/>
    <property type="match status" value="1"/>
</dbReference>
<dbReference type="InterPro" id="IPR036225">
    <property type="entry name" value="SRP/SRP_N"/>
</dbReference>
<keyword evidence="11" id="KW-1185">Reference proteome</keyword>
<dbReference type="Proteomes" id="UP000265080">
    <property type="component" value="Chromosome 9"/>
</dbReference>
<dbReference type="SMART" id="SM00962">
    <property type="entry name" value="SRP54"/>
    <property type="match status" value="1"/>
</dbReference>
<dbReference type="Gene3D" id="3.40.50.300">
    <property type="entry name" value="P-loop containing nucleotide triphosphate hydrolases"/>
    <property type="match status" value="1"/>
</dbReference>
<dbReference type="Pfam" id="PF00448">
    <property type="entry name" value="SRP54"/>
    <property type="match status" value="1"/>
</dbReference>
<dbReference type="OMA" id="HLGWIDK"/>
<comment type="similarity">
    <text evidence="2">Belongs to the GTP-binding SRP family.</text>
</comment>
<feature type="domain" description="SRP54-type proteins GTP-binding" evidence="9">
    <location>
        <begin position="677"/>
        <end position="690"/>
    </location>
</feature>
<evidence type="ECO:0000256" key="1">
    <source>
        <dbReference type="ARBA" id="ARBA00004397"/>
    </source>
</evidence>
<evidence type="ECO:0000256" key="7">
    <source>
        <dbReference type="ARBA" id="ARBA00023170"/>
    </source>
</evidence>
<feature type="compositionally biased region" description="Polar residues" evidence="8">
    <location>
        <begin position="245"/>
        <end position="261"/>
    </location>
</feature>
<dbReference type="Gene3D" id="1.20.120.140">
    <property type="entry name" value="Signal recognition particle SRP54, nucleotide-binding domain"/>
    <property type="match status" value="1"/>
</dbReference>
<evidence type="ECO:0000256" key="6">
    <source>
        <dbReference type="ARBA" id="ARBA00023136"/>
    </source>
</evidence>
<name>A0A3P8TYV0_AMPPE</name>
<feature type="compositionally biased region" description="Basic and acidic residues" evidence="8">
    <location>
        <begin position="266"/>
        <end position="276"/>
    </location>
</feature>
<evidence type="ECO:0000256" key="8">
    <source>
        <dbReference type="SAM" id="MobiDB-lite"/>
    </source>
</evidence>
<dbReference type="GO" id="GO:0006886">
    <property type="term" value="P:intracellular protein transport"/>
    <property type="evidence" value="ECO:0007669"/>
    <property type="project" value="InterPro"/>
</dbReference>
<reference evidence="10" key="2">
    <citation type="submission" date="2025-08" db="UniProtKB">
        <authorList>
            <consortium name="Ensembl"/>
        </authorList>
    </citation>
    <scope>IDENTIFICATION</scope>
</reference>
<dbReference type="PANTHER" id="PTHR43134">
    <property type="entry name" value="SIGNAL RECOGNITION PARTICLE RECEPTOR SUBUNIT ALPHA"/>
    <property type="match status" value="1"/>
</dbReference>
<protein>
    <submittedName>
        <fullName evidence="10">SRP receptor subunit alpha</fullName>
    </submittedName>
</protein>
<dbReference type="STRING" id="161767.ENSAPEP00000031400"/>
<dbReference type="AlphaFoldDB" id="A0A3P8TYV0"/>
<feature type="compositionally biased region" description="Acidic residues" evidence="8">
    <location>
        <begin position="354"/>
        <end position="369"/>
    </location>
</feature>
<dbReference type="GO" id="GO:0005047">
    <property type="term" value="F:signal recognition particle binding"/>
    <property type="evidence" value="ECO:0007669"/>
    <property type="project" value="InterPro"/>
</dbReference>
<accession>A0A3P8TYV0</accession>
<comment type="subcellular location">
    <subcellularLocation>
        <location evidence="1">Endoplasmic reticulum membrane</location>
        <topology evidence="1">Peripheral membrane protein</topology>
        <orientation evidence="1">Cytoplasmic side</orientation>
    </subcellularLocation>
</comment>
<evidence type="ECO:0000256" key="3">
    <source>
        <dbReference type="ARBA" id="ARBA00022741"/>
    </source>
</evidence>